<dbReference type="InterPro" id="IPR029058">
    <property type="entry name" value="AB_hydrolase_fold"/>
</dbReference>
<dbReference type="EMBL" id="JAPQKS010000001">
    <property type="protein sequence ID" value="KAJ5248579.1"/>
    <property type="molecule type" value="Genomic_DNA"/>
</dbReference>
<organism evidence="2 3">
    <name type="scientific">Penicillium chermesinum</name>
    <dbReference type="NCBI Taxonomy" id="63820"/>
    <lineage>
        <taxon>Eukaryota</taxon>
        <taxon>Fungi</taxon>
        <taxon>Dikarya</taxon>
        <taxon>Ascomycota</taxon>
        <taxon>Pezizomycotina</taxon>
        <taxon>Eurotiomycetes</taxon>
        <taxon>Eurotiomycetidae</taxon>
        <taxon>Eurotiales</taxon>
        <taxon>Aspergillaceae</taxon>
        <taxon>Penicillium</taxon>
    </lineage>
</organism>
<protein>
    <recommendedName>
        <fullName evidence="1">AB hydrolase-1 domain-containing protein</fullName>
    </recommendedName>
</protein>
<gene>
    <name evidence="2" type="ORF">N7468_000030</name>
</gene>
<dbReference type="PANTHER" id="PTHR34853">
    <property type="match status" value="1"/>
</dbReference>
<dbReference type="GO" id="GO:0017000">
    <property type="term" value="P:antibiotic biosynthetic process"/>
    <property type="evidence" value="ECO:0007669"/>
    <property type="project" value="UniProtKB-ARBA"/>
</dbReference>
<evidence type="ECO:0000259" key="1">
    <source>
        <dbReference type="Pfam" id="PF12697"/>
    </source>
</evidence>
<dbReference type="GO" id="GO:0072330">
    <property type="term" value="P:monocarboxylic acid biosynthetic process"/>
    <property type="evidence" value="ECO:0007669"/>
    <property type="project" value="UniProtKB-ARBA"/>
</dbReference>
<reference evidence="2" key="2">
    <citation type="journal article" date="2023" name="IMA Fungus">
        <title>Comparative genomic study of the Penicillium genus elucidates a diverse pangenome and 15 lateral gene transfer events.</title>
        <authorList>
            <person name="Petersen C."/>
            <person name="Sorensen T."/>
            <person name="Nielsen M.R."/>
            <person name="Sondergaard T.E."/>
            <person name="Sorensen J.L."/>
            <person name="Fitzpatrick D.A."/>
            <person name="Frisvad J.C."/>
            <person name="Nielsen K.L."/>
        </authorList>
    </citation>
    <scope>NUCLEOTIDE SEQUENCE</scope>
    <source>
        <strain evidence="2">IBT 19713</strain>
    </source>
</reference>
<dbReference type="GO" id="GO:0016042">
    <property type="term" value="P:lipid catabolic process"/>
    <property type="evidence" value="ECO:0007669"/>
    <property type="project" value="InterPro"/>
</dbReference>
<dbReference type="InterPro" id="IPR000073">
    <property type="entry name" value="AB_hydrolase_1"/>
</dbReference>
<comment type="caution">
    <text evidence="2">The sequence shown here is derived from an EMBL/GenBank/DDBJ whole genome shotgun (WGS) entry which is preliminary data.</text>
</comment>
<dbReference type="RefSeq" id="XP_058335358.1">
    <property type="nucleotide sequence ID" value="XM_058469327.1"/>
</dbReference>
<dbReference type="OrthoDB" id="5382058at2759"/>
<dbReference type="Pfam" id="PF12697">
    <property type="entry name" value="Abhydrolase_6"/>
    <property type="match status" value="1"/>
</dbReference>
<dbReference type="Proteomes" id="UP001150941">
    <property type="component" value="Unassembled WGS sequence"/>
</dbReference>
<dbReference type="GO" id="GO:0004806">
    <property type="term" value="F:triacylglycerol lipase activity"/>
    <property type="evidence" value="ECO:0007669"/>
    <property type="project" value="InterPro"/>
</dbReference>
<sequence length="552" mass="61150">MSSRIRSPDPVAKYSYYTTRQATEYREPLKYKQVDDGTWDCTLIHHELEALGNLPTRVSIMKSIYASLLFAAISFAETLPPLSKPVAQSVAWNSSFKFSDAQIELGQLWPDLADSLETVLNFDRSQLAHGGPSQDDFYKLDNSTFKTPNAPGQVLKVEHSTDPAQWNLPATTAFSRFIYTTTTANGTLVPASAYILWPFTPRQFQSSKGKAPVVLWSHGTSGFFADGSPSAHRSLFYGNIMPFTLAQAGYAVVASDYAGLGVQTSWDGSEVSHQYLNRLANGFDSLYALRAARRAFSDKITDEYVNVGHSQGGAAAWGVSEILAEDSEGKLHDLEKGYLGSILFAPAINALDSLPQVFAPWIGKDLHLLYPSFNLSDWLSPLGIARTELLTQIQGGQYVSEILFLANATDILNPTWNETWYRTAYEELTNPGNRPYKAPMLLFQGTTDQGTEAYKTSLAIFEATCGKHYSGPFEYRALTGVGHFPSMDSTRHQWLQWIEDRFNSKPIESKEKCPKSTVNSFLPIGAYQNFSTSFSQWAGGQGEFYQLVAGGF</sequence>
<dbReference type="SUPFAM" id="SSF53474">
    <property type="entry name" value="alpha/beta-Hydrolases"/>
    <property type="match status" value="1"/>
</dbReference>
<proteinExistence type="predicted"/>
<dbReference type="AlphaFoldDB" id="A0A9W9PKU7"/>
<evidence type="ECO:0000313" key="3">
    <source>
        <dbReference type="Proteomes" id="UP001150941"/>
    </source>
</evidence>
<evidence type="ECO:0000313" key="2">
    <source>
        <dbReference type="EMBL" id="KAJ5248579.1"/>
    </source>
</evidence>
<feature type="domain" description="AB hydrolase-1" evidence="1">
    <location>
        <begin position="215"/>
        <end position="488"/>
    </location>
</feature>
<dbReference type="InterPro" id="IPR005152">
    <property type="entry name" value="Lipase_secreted"/>
</dbReference>
<name>A0A9W9PKU7_9EURO</name>
<dbReference type="GeneID" id="83196630"/>
<dbReference type="PANTHER" id="PTHR34853:SF1">
    <property type="entry name" value="LIPASE 5"/>
    <property type="match status" value="1"/>
</dbReference>
<accession>A0A9W9PKU7</accession>
<dbReference type="Gene3D" id="3.40.50.1820">
    <property type="entry name" value="alpha/beta hydrolase"/>
    <property type="match status" value="2"/>
</dbReference>
<keyword evidence="3" id="KW-1185">Reference proteome</keyword>
<reference evidence="2" key="1">
    <citation type="submission" date="2022-11" db="EMBL/GenBank/DDBJ databases">
        <authorList>
            <person name="Petersen C."/>
        </authorList>
    </citation>
    <scope>NUCLEOTIDE SEQUENCE</scope>
    <source>
        <strain evidence="2">IBT 19713</strain>
    </source>
</reference>